<reference evidence="9" key="1">
    <citation type="journal article" date="2021" name="PeerJ">
        <title>Extensive microbial diversity within the chicken gut microbiome revealed by metagenomics and culture.</title>
        <authorList>
            <person name="Gilroy R."/>
            <person name="Ravi A."/>
            <person name="Getino M."/>
            <person name="Pursley I."/>
            <person name="Horton D.L."/>
            <person name="Alikhan N.F."/>
            <person name="Baker D."/>
            <person name="Gharbi K."/>
            <person name="Hall N."/>
            <person name="Watson M."/>
            <person name="Adriaenssens E.M."/>
            <person name="Foster-Nyarko E."/>
            <person name="Jarju S."/>
            <person name="Secka A."/>
            <person name="Antonio M."/>
            <person name="Oren A."/>
            <person name="Chaudhuri R.R."/>
            <person name="La Ragione R."/>
            <person name="Hildebrand F."/>
            <person name="Pallen M.J."/>
        </authorList>
    </citation>
    <scope>NUCLEOTIDE SEQUENCE</scope>
    <source>
        <strain evidence="9">ChiBcec16_6824</strain>
    </source>
</reference>
<evidence type="ECO:0000313" key="9">
    <source>
        <dbReference type="EMBL" id="HIY20354.1"/>
    </source>
</evidence>
<name>A0A9D1Y616_9FIRM</name>
<dbReference type="InterPro" id="IPR029045">
    <property type="entry name" value="ClpP/crotonase-like_dom_sf"/>
</dbReference>
<feature type="domain" description="SLH" evidence="8">
    <location>
        <begin position="436"/>
        <end position="495"/>
    </location>
</feature>
<dbReference type="InterPro" id="IPR004447">
    <property type="entry name" value="Peptidase_S41A"/>
</dbReference>
<dbReference type="PROSITE" id="PS51272">
    <property type="entry name" value="SLH"/>
    <property type="match status" value="3"/>
</dbReference>
<evidence type="ECO:0000259" key="8">
    <source>
        <dbReference type="PROSITE" id="PS51272"/>
    </source>
</evidence>
<feature type="chain" id="PRO_5039664928" evidence="6">
    <location>
        <begin position="26"/>
        <end position="634"/>
    </location>
</feature>
<feature type="signal peptide" evidence="6">
    <location>
        <begin position="1"/>
        <end position="25"/>
    </location>
</feature>
<dbReference type="GO" id="GO:0006508">
    <property type="term" value="P:proteolysis"/>
    <property type="evidence" value="ECO:0007669"/>
    <property type="project" value="UniProtKB-KW"/>
</dbReference>
<keyword evidence="3" id="KW-0677">Repeat</keyword>
<comment type="caution">
    <text evidence="9">The sequence shown here is derived from an EMBL/GenBank/DDBJ whole genome shotgun (WGS) entry which is preliminary data.</text>
</comment>
<evidence type="ECO:0000256" key="3">
    <source>
        <dbReference type="ARBA" id="ARBA00022737"/>
    </source>
</evidence>
<dbReference type="AlphaFoldDB" id="A0A9D1Y616"/>
<dbReference type="InterPro" id="IPR036034">
    <property type="entry name" value="PDZ_sf"/>
</dbReference>
<dbReference type="SMART" id="SM00245">
    <property type="entry name" value="TSPc"/>
    <property type="match status" value="1"/>
</dbReference>
<dbReference type="CDD" id="cd07560">
    <property type="entry name" value="Peptidase_S41_CPP"/>
    <property type="match status" value="1"/>
</dbReference>
<evidence type="ECO:0000313" key="10">
    <source>
        <dbReference type="Proteomes" id="UP000823868"/>
    </source>
</evidence>
<accession>A0A9D1Y616</accession>
<keyword evidence="5" id="KW-0720">Serine protease</keyword>
<dbReference type="PANTHER" id="PTHR32060">
    <property type="entry name" value="TAIL-SPECIFIC PROTEASE"/>
    <property type="match status" value="1"/>
</dbReference>
<dbReference type="PANTHER" id="PTHR32060:SF22">
    <property type="entry name" value="CARBOXYL-TERMINAL-PROCESSING PEPTIDASE 3, CHLOROPLASTIC"/>
    <property type="match status" value="1"/>
</dbReference>
<dbReference type="Proteomes" id="UP000823868">
    <property type="component" value="Unassembled WGS sequence"/>
</dbReference>
<feature type="domain" description="SLH" evidence="8">
    <location>
        <begin position="565"/>
        <end position="634"/>
    </location>
</feature>
<dbReference type="InterPro" id="IPR001478">
    <property type="entry name" value="PDZ"/>
</dbReference>
<keyword evidence="6" id="KW-0732">Signal</keyword>
<dbReference type="PROSITE" id="PS50106">
    <property type="entry name" value="PDZ"/>
    <property type="match status" value="1"/>
</dbReference>
<dbReference type="EMBL" id="DXDX01000007">
    <property type="protein sequence ID" value="HIY20354.1"/>
    <property type="molecule type" value="Genomic_DNA"/>
</dbReference>
<dbReference type="Pfam" id="PF03572">
    <property type="entry name" value="Peptidase_S41"/>
    <property type="match status" value="1"/>
</dbReference>
<dbReference type="InterPro" id="IPR001119">
    <property type="entry name" value="SLH_dom"/>
</dbReference>
<dbReference type="Gene3D" id="3.90.226.10">
    <property type="entry name" value="2-enoyl-CoA Hydratase, Chain A, domain 1"/>
    <property type="match status" value="1"/>
</dbReference>
<gene>
    <name evidence="9" type="ORF">H9841_00440</name>
</gene>
<dbReference type="InterPro" id="IPR005151">
    <property type="entry name" value="Tail-specific_protease"/>
</dbReference>
<dbReference type="Gene3D" id="3.30.750.44">
    <property type="match status" value="1"/>
</dbReference>
<evidence type="ECO:0000259" key="7">
    <source>
        <dbReference type="PROSITE" id="PS50106"/>
    </source>
</evidence>
<dbReference type="SUPFAM" id="SSF50156">
    <property type="entry name" value="PDZ domain-like"/>
    <property type="match status" value="1"/>
</dbReference>
<dbReference type="Pfam" id="PF00595">
    <property type="entry name" value="PDZ"/>
    <property type="match status" value="1"/>
</dbReference>
<evidence type="ECO:0000256" key="5">
    <source>
        <dbReference type="ARBA" id="ARBA00022825"/>
    </source>
</evidence>
<proteinExistence type="inferred from homology"/>
<sequence length="634" mass="67992">MNKIVLRRAGAAVLALSLLALPTQALTVEQARTLLEDYYIDPVSPEVLNQPTIEAMLKALGDPYTQYFTAEEYAQFLASMEDSNIVGVGIVATACEEGLLLSEVLDNSPAQAGGLQAGDILTQVDDNHTAGVPLDTITTWIQGKEGTEVTLHYLRDGEAHSVTLTRTPIVIPATDTTLVDGHIGLITCTTFGSDTARHMKEGLTEYAEQADHWIVDLRSNGGGLTQAAVDSVGLFAGAKTVGYLRDGEGEYYIYKSTGEAQTQKPLLILSDSYTASSSELFSKATGDLGCGIVIGERTYGKGVAQMLMDESSFPDYFADGSAMKITTDRFFSASGATNDVVGVIPDLLVPADLADEVARLLSAGAPEGDTAGYYRVDLKESWYIDSSLAAQPEWADALSALLSALPATAKVWQGAGGEEWTAVSPETLAQKTGVTIEDRSFTDTQDSPYDLAIDLLATYGMVSGIGGGSFDPEGTLTRAQLCSLLAQALNCHMPEGESAFSDVPMDSWYGPAVNALAKMGLVSGLGDGTFRPDQGVDHEQFFSIMGRLAQYLNLTFYEEIKEAPEEVQPGLEGYSDWAQDEVWLLSMSQKGYLGNNLNLLWDAPEDIAPQDVTTREEAAALLYQVLLYTEVLPD</sequence>
<feature type="domain" description="SLH" evidence="8">
    <location>
        <begin position="496"/>
        <end position="559"/>
    </location>
</feature>
<dbReference type="SUPFAM" id="SSF52096">
    <property type="entry name" value="ClpP/crotonase"/>
    <property type="match status" value="1"/>
</dbReference>
<dbReference type="GO" id="GO:0008236">
    <property type="term" value="F:serine-type peptidase activity"/>
    <property type="evidence" value="ECO:0007669"/>
    <property type="project" value="UniProtKB-KW"/>
</dbReference>
<dbReference type="Gene3D" id="2.30.42.10">
    <property type="match status" value="1"/>
</dbReference>
<evidence type="ECO:0000256" key="2">
    <source>
        <dbReference type="ARBA" id="ARBA00022670"/>
    </source>
</evidence>
<dbReference type="SMART" id="SM00228">
    <property type="entry name" value="PDZ"/>
    <property type="match status" value="1"/>
</dbReference>
<reference evidence="9" key="2">
    <citation type="submission" date="2021-04" db="EMBL/GenBank/DDBJ databases">
        <authorList>
            <person name="Gilroy R."/>
        </authorList>
    </citation>
    <scope>NUCLEOTIDE SEQUENCE</scope>
    <source>
        <strain evidence="9">ChiBcec16_6824</strain>
    </source>
</reference>
<protein>
    <submittedName>
        <fullName evidence="9">S-layer homology domain-containing protein</fullName>
    </submittedName>
</protein>
<organism evidence="9 10">
    <name type="scientific">Candidatus Flavonifractor merdigallinarum</name>
    <dbReference type="NCBI Taxonomy" id="2838589"/>
    <lineage>
        <taxon>Bacteria</taxon>
        <taxon>Bacillati</taxon>
        <taxon>Bacillota</taxon>
        <taxon>Clostridia</taxon>
        <taxon>Eubacteriales</taxon>
        <taxon>Oscillospiraceae</taxon>
        <taxon>Flavonifractor</taxon>
    </lineage>
</organism>
<keyword evidence="2" id="KW-0645">Protease</keyword>
<dbReference type="GO" id="GO:0004175">
    <property type="term" value="F:endopeptidase activity"/>
    <property type="evidence" value="ECO:0007669"/>
    <property type="project" value="TreeGrafter"/>
</dbReference>
<evidence type="ECO:0000256" key="6">
    <source>
        <dbReference type="SAM" id="SignalP"/>
    </source>
</evidence>
<comment type="similarity">
    <text evidence="1">Belongs to the peptidase S41A family.</text>
</comment>
<feature type="domain" description="PDZ" evidence="7">
    <location>
        <begin position="77"/>
        <end position="142"/>
    </location>
</feature>
<dbReference type="Pfam" id="PF00395">
    <property type="entry name" value="SLH"/>
    <property type="match status" value="2"/>
</dbReference>
<evidence type="ECO:0000256" key="4">
    <source>
        <dbReference type="ARBA" id="ARBA00022801"/>
    </source>
</evidence>
<keyword evidence="4" id="KW-0378">Hydrolase</keyword>
<evidence type="ECO:0000256" key="1">
    <source>
        <dbReference type="ARBA" id="ARBA00009179"/>
    </source>
</evidence>